<dbReference type="InterPro" id="IPR041532">
    <property type="entry name" value="RlmI-like_PUA"/>
</dbReference>
<evidence type="ECO:0000256" key="1">
    <source>
        <dbReference type="ARBA" id="ARBA00004496"/>
    </source>
</evidence>
<keyword evidence="4 10" id="KW-0489">Methyltransferase</keyword>
<keyword evidence="2" id="KW-0963">Cytoplasm</keyword>
<dbReference type="SUPFAM" id="SSF53335">
    <property type="entry name" value="S-adenosyl-L-methionine-dependent methyltransferases"/>
    <property type="match status" value="1"/>
</dbReference>
<dbReference type="EC" id="2.1.1.191" evidence="10"/>
<evidence type="ECO:0000256" key="4">
    <source>
        <dbReference type="ARBA" id="ARBA00022603"/>
    </source>
</evidence>
<dbReference type="AlphaFoldDB" id="A0A3B1DTR3"/>
<dbReference type="GO" id="GO:0008168">
    <property type="term" value="F:methyltransferase activity"/>
    <property type="evidence" value="ECO:0007669"/>
    <property type="project" value="UniProtKB-KW"/>
</dbReference>
<evidence type="ECO:0000259" key="9">
    <source>
        <dbReference type="SMART" id="SM00359"/>
    </source>
</evidence>
<sequence length="408" mass="45957">MSTDLEPNSSLPLPVVIIKSRHAMPFFNRHPWVFAGAIQKVDDDLPAGTLVEVRSHKKEFIAYGLLNPDSNIRVRLYSWDEEVLLDETFWSGRIDRAIQHRKLLFPNRNNQSACRMIQSEADGVSGLTVDQYGDWLLVQLTSRALAEYQEILFRLLQEKLSPKGIWLRTEKGIRDMEGLEIQDGLVAGIEPPRPLFIEEQGGQFGVDVTQGQKTGFFLDQRENRIAVSKYVKGHHLLDLFCYSGAFGITALKQGNAKSVIGVDSSASAIALAEQNAVLNEVADRTEFVKAKVFDQLEQYQSENRKFDTVILDPPKMTRHRKGLSQAMRGYHSLNEMAVRLIPPGGILVTCSCSGLVDRETFEMMLSNVATKSNRQIQILESKNAAADHPVSVHCRDSNYLKCYICRVF</sequence>
<dbReference type="Pfam" id="PF17785">
    <property type="entry name" value="PUA_3"/>
    <property type="match status" value="1"/>
</dbReference>
<dbReference type="InterPro" id="IPR002478">
    <property type="entry name" value="PUA"/>
</dbReference>
<dbReference type="CDD" id="cd02440">
    <property type="entry name" value="AdoMet_MTases"/>
    <property type="match status" value="1"/>
</dbReference>
<dbReference type="SMART" id="SM00359">
    <property type="entry name" value="PUA"/>
    <property type="match status" value="1"/>
</dbReference>
<dbReference type="InterPro" id="IPR036974">
    <property type="entry name" value="PUA_sf"/>
</dbReference>
<evidence type="ECO:0000256" key="7">
    <source>
        <dbReference type="ARBA" id="ARBA00022884"/>
    </source>
</evidence>
<evidence type="ECO:0000256" key="5">
    <source>
        <dbReference type="ARBA" id="ARBA00022679"/>
    </source>
</evidence>
<accession>A0A3B1DTR3</accession>
<keyword evidence="7" id="KW-0694">RNA-binding</keyword>
<evidence type="ECO:0000256" key="2">
    <source>
        <dbReference type="ARBA" id="ARBA00022490"/>
    </source>
</evidence>
<proteinExistence type="inferred from homology"/>
<dbReference type="Gene3D" id="3.30.750.80">
    <property type="entry name" value="RNA methyltransferase domain (HRMD) like"/>
    <property type="match status" value="1"/>
</dbReference>
<dbReference type="CDD" id="cd21153">
    <property type="entry name" value="PUA_RlmI"/>
    <property type="match status" value="1"/>
</dbReference>
<evidence type="ECO:0000256" key="6">
    <source>
        <dbReference type="ARBA" id="ARBA00022691"/>
    </source>
</evidence>
<dbReference type="EMBL" id="UOGL01000216">
    <property type="protein sequence ID" value="VAX38520.1"/>
    <property type="molecule type" value="Genomic_DNA"/>
</dbReference>
<keyword evidence="6" id="KW-0949">S-adenosyl-L-methionine</keyword>
<evidence type="ECO:0000256" key="8">
    <source>
        <dbReference type="ARBA" id="ARBA00038091"/>
    </source>
</evidence>
<dbReference type="PANTHER" id="PTHR42873">
    <property type="entry name" value="RIBOSOMAL RNA LARGE SUBUNIT METHYLTRANSFERASE"/>
    <property type="match status" value="1"/>
</dbReference>
<evidence type="ECO:0000313" key="10">
    <source>
        <dbReference type="EMBL" id="VAX38520.1"/>
    </source>
</evidence>
<comment type="similarity">
    <text evidence="8">Belongs to the methyltransferase superfamily. RlmI family.</text>
</comment>
<dbReference type="GO" id="GO:0003723">
    <property type="term" value="F:RNA binding"/>
    <property type="evidence" value="ECO:0007669"/>
    <property type="project" value="UniProtKB-KW"/>
</dbReference>
<feature type="domain" description="PUA" evidence="9">
    <location>
        <begin position="14"/>
        <end position="99"/>
    </location>
</feature>
<dbReference type="PROSITE" id="PS50890">
    <property type="entry name" value="PUA"/>
    <property type="match status" value="1"/>
</dbReference>
<dbReference type="InterPro" id="IPR015947">
    <property type="entry name" value="PUA-like_sf"/>
</dbReference>
<dbReference type="GO" id="GO:0005737">
    <property type="term" value="C:cytoplasm"/>
    <property type="evidence" value="ECO:0007669"/>
    <property type="project" value="UniProtKB-SubCell"/>
</dbReference>
<dbReference type="Pfam" id="PF10672">
    <property type="entry name" value="Methyltrans_SAM"/>
    <property type="match status" value="1"/>
</dbReference>
<dbReference type="Gene3D" id="2.30.130.10">
    <property type="entry name" value="PUA domain"/>
    <property type="match status" value="1"/>
</dbReference>
<dbReference type="CDD" id="cd11572">
    <property type="entry name" value="RlmI_M_like"/>
    <property type="match status" value="1"/>
</dbReference>
<comment type="subcellular location">
    <subcellularLocation>
        <location evidence="1">Cytoplasm</location>
    </subcellularLocation>
</comment>
<reference evidence="10" key="1">
    <citation type="submission" date="2018-06" db="EMBL/GenBank/DDBJ databases">
        <authorList>
            <person name="Zhirakovskaya E."/>
        </authorList>
    </citation>
    <scope>NUCLEOTIDE SEQUENCE</scope>
</reference>
<dbReference type="SUPFAM" id="SSF88697">
    <property type="entry name" value="PUA domain-like"/>
    <property type="match status" value="1"/>
</dbReference>
<organism evidence="10">
    <name type="scientific">hydrothermal vent metagenome</name>
    <dbReference type="NCBI Taxonomy" id="652676"/>
    <lineage>
        <taxon>unclassified sequences</taxon>
        <taxon>metagenomes</taxon>
        <taxon>ecological metagenomes</taxon>
    </lineage>
</organism>
<dbReference type="InterPro" id="IPR029063">
    <property type="entry name" value="SAM-dependent_MTases_sf"/>
</dbReference>
<gene>
    <name evidence="10" type="ORF">MNBD_PLANCTO02-148</name>
</gene>
<keyword evidence="3" id="KW-0698">rRNA processing</keyword>
<dbReference type="GO" id="GO:0032259">
    <property type="term" value="P:methylation"/>
    <property type="evidence" value="ECO:0007669"/>
    <property type="project" value="UniProtKB-KW"/>
</dbReference>
<protein>
    <submittedName>
        <fullName evidence="10">23S rRNA (Cytosine(1962)-C(5))-methyltransferase</fullName>
        <ecNumber evidence="10">2.1.1.191</ecNumber>
    </submittedName>
</protein>
<dbReference type="InterPro" id="IPR019614">
    <property type="entry name" value="SAM-dep_methyl-trfase"/>
</dbReference>
<dbReference type="GO" id="GO:0006364">
    <property type="term" value="P:rRNA processing"/>
    <property type="evidence" value="ECO:0007669"/>
    <property type="project" value="UniProtKB-KW"/>
</dbReference>
<name>A0A3B1DTR3_9ZZZZ</name>
<dbReference type="Gene3D" id="3.40.50.150">
    <property type="entry name" value="Vaccinia Virus protein VP39"/>
    <property type="match status" value="1"/>
</dbReference>
<keyword evidence="5 10" id="KW-0808">Transferase</keyword>
<evidence type="ECO:0000256" key="3">
    <source>
        <dbReference type="ARBA" id="ARBA00022552"/>
    </source>
</evidence>
<dbReference type="PANTHER" id="PTHR42873:SF1">
    <property type="entry name" value="S-ADENOSYLMETHIONINE-DEPENDENT METHYLTRANSFERASE DOMAIN-CONTAINING PROTEIN"/>
    <property type="match status" value="1"/>
</dbReference>